<dbReference type="GO" id="GO:0046872">
    <property type="term" value="F:metal ion binding"/>
    <property type="evidence" value="ECO:0007669"/>
    <property type="project" value="UniProtKB-KW"/>
</dbReference>
<keyword evidence="5" id="KW-0408">Iron</keyword>
<dbReference type="Proteomes" id="UP000242205">
    <property type="component" value="Chromosome"/>
</dbReference>
<name>A0A2I6SAU3_9RHOO</name>
<accession>A0A2I6SAU3</accession>
<sequence>MSQISFKRSGNTIGGSLTGVDLSAPLKDAERAAIHQALLDSIVLCIPAQQLETRDFIAFGRQFGELEPHVLSQYHHPAHAEIIVLSNVVENGKPRGISDGGAYWHSDLSYMAVPALATALYALEVPETGGDTLFVDMYRAYETLPDATKARIDGLTAIHSYAWRHNRMIDKNKVRAKLTDAQFQCTPEVVHPVVRTHPETGRKALYVNPGFTMRIVGMEKDDSEALLAELFVHATNPEFQYRHHWSVGDVVIWDNRCSMHSASGGYTPEQHRTLYRLTVTGTVPY</sequence>
<keyword evidence="8" id="KW-1185">Reference proteome</keyword>
<dbReference type="EMBL" id="CP025682">
    <property type="protein sequence ID" value="AUN96355.1"/>
    <property type="molecule type" value="Genomic_DNA"/>
</dbReference>
<dbReference type="Gene3D" id="3.60.130.10">
    <property type="entry name" value="Clavaminate synthase-like"/>
    <property type="match status" value="1"/>
</dbReference>
<dbReference type="AlphaFoldDB" id="A0A2I6SAU3"/>
<evidence type="ECO:0000256" key="1">
    <source>
        <dbReference type="ARBA" id="ARBA00005896"/>
    </source>
</evidence>
<evidence type="ECO:0000313" key="8">
    <source>
        <dbReference type="Proteomes" id="UP000242205"/>
    </source>
</evidence>
<feature type="domain" description="TauD/TfdA-like" evidence="6">
    <location>
        <begin position="8"/>
        <end position="278"/>
    </location>
</feature>
<dbReference type="InterPro" id="IPR051323">
    <property type="entry name" value="AtsK-like"/>
</dbReference>
<proteinExistence type="inferred from homology"/>
<protein>
    <recommendedName>
        <fullName evidence="6">TauD/TfdA-like domain-containing protein</fullName>
    </recommendedName>
</protein>
<gene>
    <name evidence="7" type="ORF">C0099_05520</name>
</gene>
<keyword evidence="3" id="KW-0223">Dioxygenase</keyword>
<evidence type="ECO:0000256" key="4">
    <source>
        <dbReference type="ARBA" id="ARBA00023002"/>
    </source>
</evidence>
<evidence type="ECO:0000313" key="7">
    <source>
        <dbReference type="EMBL" id="AUN96355.1"/>
    </source>
</evidence>
<reference evidence="7 8" key="1">
    <citation type="submission" date="2018-01" db="EMBL/GenBank/DDBJ databases">
        <authorList>
            <person name="Fu G.-Y."/>
        </authorList>
    </citation>
    <scope>NUCLEOTIDE SEQUENCE [LARGE SCALE GENOMIC DNA]</scope>
    <source>
        <strain evidence="7 8">SY39</strain>
    </source>
</reference>
<dbReference type="PANTHER" id="PTHR30468">
    <property type="entry name" value="ALPHA-KETOGLUTARATE-DEPENDENT SULFONATE DIOXYGENASE"/>
    <property type="match status" value="1"/>
</dbReference>
<dbReference type="KEGG" id="atw:C0099_05520"/>
<dbReference type="GO" id="GO:0005737">
    <property type="term" value="C:cytoplasm"/>
    <property type="evidence" value="ECO:0007669"/>
    <property type="project" value="TreeGrafter"/>
</dbReference>
<dbReference type="Pfam" id="PF02668">
    <property type="entry name" value="TauD"/>
    <property type="match status" value="1"/>
</dbReference>
<evidence type="ECO:0000256" key="5">
    <source>
        <dbReference type="ARBA" id="ARBA00023004"/>
    </source>
</evidence>
<evidence type="ECO:0000256" key="3">
    <source>
        <dbReference type="ARBA" id="ARBA00022964"/>
    </source>
</evidence>
<dbReference type="GO" id="GO:0006790">
    <property type="term" value="P:sulfur compound metabolic process"/>
    <property type="evidence" value="ECO:0007669"/>
    <property type="project" value="TreeGrafter"/>
</dbReference>
<dbReference type="GO" id="GO:0000908">
    <property type="term" value="F:taurine dioxygenase activity"/>
    <property type="evidence" value="ECO:0007669"/>
    <property type="project" value="TreeGrafter"/>
</dbReference>
<organism evidence="7 8">
    <name type="scientific">Pseudazoarcus pumilus</name>
    <dbReference type="NCBI Taxonomy" id="2067960"/>
    <lineage>
        <taxon>Bacteria</taxon>
        <taxon>Pseudomonadati</taxon>
        <taxon>Pseudomonadota</taxon>
        <taxon>Betaproteobacteria</taxon>
        <taxon>Rhodocyclales</taxon>
        <taxon>Zoogloeaceae</taxon>
        <taxon>Pseudazoarcus</taxon>
    </lineage>
</organism>
<dbReference type="PANTHER" id="PTHR30468:SF1">
    <property type="entry name" value="ALPHA-KETOGLUTARATE-DEPENDENT SULFONATE DIOXYGENASE"/>
    <property type="match status" value="1"/>
</dbReference>
<dbReference type="InterPro" id="IPR003819">
    <property type="entry name" value="TauD/TfdA-like"/>
</dbReference>
<evidence type="ECO:0000256" key="2">
    <source>
        <dbReference type="ARBA" id="ARBA00022723"/>
    </source>
</evidence>
<keyword evidence="4" id="KW-0560">Oxidoreductase</keyword>
<keyword evidence="2" id="KW-0479">Metal-binding</keyword>
<dbReference type="InterPro" id="IPR042098">
    <property type="entry name" value="TauD-like_sf"/>
</dbReference>
<dbReference type="OrthoDB" id="8893262at2"/>
<comment type="similarity">
    <text evidence="1">Belongs to the TfdA dioxygenase family.</text>
</comment>
<evidence type="ECO:0000259" key="6">
    <source>
        <dbReference type="Pfam" id="PF02668"/>
    </source>
</evidence>
<dbReference type="SUPFAM" id="SSF51197">
    <property type="entry name" value="Clavaminate synthase-like"/>
    <property type="match status" value="1"/>
</dbReference>